<dbReference type="EMBL" id="JAYFUM010000014">
    <property type="protein sequence ID" value="MEA5139956.1"/>
    <property type="molecule type" value="Genomic_DNA"/>
</dbReference>
<reference evidence="1 2" key="1">
    <citation type="submission" date="2023-12" db="EMBL/GenBank/DDBJ databases">
        <title>Novel species of the genus Arcicella isolated from rivers.</title>
        <authorList>
            <person name="Lu H."/>
        </authorList>
    </citation>
    <scope>NUCLEOTIDE SEQUENCE [LARGE SCALE GENOMIC DNA]</scope>
    <source>
        <strain evidence="1 2">KCTC 23307</strain>
    </source>
</reference>
<name>A0ABU5QAS8_9BACT</name>
<comment type="caution">
    <text evidence="1">The sequence shown here is derived from an EMBL/GenBank/DDBJ whole genome shotgun (WGS) entry which is preliminary data.</text>
</comment>
<dbReference type="RefSeq" id="WP_323297115.1">
    <property type="nucleotide sequence ID" value="NZ_JAYFUM010000014.1"/>
</dbReference>
<sequence>MINLLKMNQTQQDETLLEKFEVEIREAGDCTVIDFLKEISPYEFELENMRHQQEWDNLLQKLKYRSSIERRKELLNLELDSTINYLDSNEEGELRHIFGDLSQTKLHNVIEKVKSIAQVFMKSHEWKILDYKQKQQFLAIKNLKSDLIKENMPYRQAYRILLTKMGLRILTDKEKKKENITLNRQVSQLINGLFYDHFQVELNRKIQIELKNYLPENHHQLLEVNPSTNELSTLSKIEWNGTQKELAELFVELYRKKWIDEIPTKLIKQYFTKSNTIEQVLKPTQDSKTKENIYEGIYTTKYKARFDTIRQNTEKQ</sequence>
<organism evidence="1 2">
    <name type="scientific">Arcicella rigui</name>
    <dbReference type="NCBI Taxonomy" id="797020"/>
    <lineage>
        <taxon>Bacteria</taxon>
        <taxon>Pseudomonadati</taxon>
        <taxon>Bacteroidota</taxon>
        <taxon>Cytophagia</taxon>
        <taxon>Cytophagales</taxon>
        <taxon>Flectobacillaceae</taxon>
        <taxon>Arcicella</taxon>
    </lineage>
</organism>
<dbReference type="Proteomes" id="UP001302949">
    <property type="component" value="Unassembled WGS sequence"/>
</dbReference>
<protein>
    <submittedName>
        <fullName evidence="1">Uncharacterized protein</fullName>
    </submittedName>
</protein>
<keyword evidence="2" id="KW-1185">Reference proteome</keyword>
<accession>A0ABU5QAS8</accession>
<evidence type="ECO:0000313" key="1">
    <source>
        <dbReference type="EMBL" id="MEA5139956.1"/>
    </source>
</evidence>
<gene>
    <name evidence="1" type="ORF">VB248_12460</name>
</gene>
<proteinExistence type="predicted"/>
<evidence type="ECO:0000313" key="2">
    <source>
        <dbReference type="Proteomes" id="UP001302949"/>
    </source>
</evidence>